<keyword evidence="2" id="KW-1185">Reference proteome</keyword>
<name>A0ACA9PSW8_9GLOM</name>
<proteinExistence type="predicted"/>
<reference evidence="1" key="1">
    <citation type="submission" date="2021-06" db="EMBL/GenBank/DDBJ databases">
        <authorList>
            <person name="Kallberg Y."/>
            <person name="Tangrot J."/>
            <person name="Rosling A."/>
        </authorList>
    </citation>
    <scope>NUCLEOTIDE SEQUENCE</scope>
    <source>
        <strain evidence="1">IL203A</strain>
    </source>
</reference>
<feature type="non-terminal residue" evidence="1">
    <location>
        <position position="1"/>
    </location>
</feature>
<comment type="caution">
    <text evidence="1">The sequence shown here is derived from an EMBL/GenBank/DDBJ whole genome shotgun (WGS) entry which is preliminary data.</text>
</comment>
<dbReference type="Proteomes" id="UP000789702">
    <property type="component" value="Unassembled WGS sequence"/>
</dbReference>
<dbReference type="EMBL" id="CAJVPU010032844">
    <property type="protein sequence ID" value="CAG8720855.1"/>
    <property type="molecule type" value="Genomic_DNA"/>
</dbReference>
<gene>
    <name evidence="1" type="ORF">DHETER_LOCUS12824</name>
</gene>
<evidence type="ECO:0000313" key="1">
    <source>
        <dbReference type="EMBL" id="CAG8720855.1"/>
    </source>
</evidence>
<sequence>INYDNDKSAFNNNDQIDDESNILYNYMNIEKSVKMALYNTINYYWQVLSEEEILAALLDS</sequence>
<accession>A0ACA9PSW8</accession>
<evidence type="ECO:0000313" key="2">
    <source>
        <dbReference type="Proteomes" id="UP000789702"/>
    </source>
</evidence>
<protein>
    <submittedName>
        <fullName evidence="1">13237_t:CDS:1</fullName>
    </submittedName>
</protein>
<organism evidence="1 2">
    <name type="scientific">Dentiscutata heterogama</name>
    <dbReference type="NCBI Taxonomy" id="1316150"/>
    <lineage>
        <taxon>Eukaryota</taxon>
        <taxon>Fungi</taxon>
        <taxon>Fungi incertae sedis</taxon>
        <taxon>Mucoromycota</taxon>
        <taxon>Glomeromycotina</taxon>
        <taxon>Glomeromycetes</taxon>
        <taxon>Diversisporales</taxon>
        <taxon>Gigasporaceae</taxon>
        <taxon>Dentiscutata</taxon>
    </lineage>
</organism>